<organism evidence="3 4">
    <name type="scientific">Peptostreptococcus russellii</name>
    <dbReference type="NCBI Taxonomy" id="215200"/>
    <lineage>
        <taxon>Bacteria</taxon>
        <taxon>Bacillati</taxon>
        <taxon>Bacillota</taxon>
        <taxon>Clostridia</taxon>
        <taxon>Peptostreptococcales</taxon>
        <taxon>Peptostreptococcaceae</taxon>
        <taxon>Peptostreptococcus</taxon>
    </lineage>
</organism>
<evidence type="ECO:0000259" key="1">
    <source>
        <dbReference type="Pfam" id="PF01408"/>
    </source>
</evidence>
<feature type="domain" description="GFO/IDH/MocA-like oxidoreductase" evidence="2">
    <location>
        <begin position="130"/>
        <end position="248"/>
    </location>
</feature>
<dbReference type="PANTHER" id="PTHR43054">
    <property type="match status" value="1"/>
</dbReference>
<dbReference type="Pfam" id="PF01408">
    <property type="entry name" value="GFO_IDH_MocA"/>
    <property type="match status" value="1"/>
</dbReference>
<protein>
    <submittedName>
        <fullName evidence="3">Predicted dehydrogenase</fullName>
    </submittedName>
</protein>
<evidence type="ECO:0000313" key="3">
    <source>
        <dbReference type="EMBL" id="SEN38476.1"/>
    </source>
</evidence>
<evidence type="ECO:0000313" key="4">
    <source>
        <dbReference type="Proteomes" id="UP000199512"/>
    </source>
</evidence>
<dbReference type="EMBL" id="FODF01000003">
    <property type="protein sequence ID" value="SEN38476.1"/>
    <property type="molecule type" value="Genomic_DNA"/>
</dbReference>
<gene>
    <name evidence="3" type="ORF">SAMN05216454_10345</name>
</gene>
<reference evidence="3 4" key="1">
    <citation type="submission" date="2016-10" db="EMBL/GenBank/DDBJ databases">
        <authorList>
            <person name="de Groot N.N."/>
        </authorList>
    </citation>
    <scope>NUCLEOTIDE SEQUENCE [LARGE SCALE GENOMIC DNA]</scope>
    <source>
        <strain evidence="3 4">Calf135</strain>
    </source>
</reference>
<dbReference type="OrthoDB" id="9783105at2"/>
<dbReference type="InterPro" id="IPR000683">
    <property type="entry name" value="Gfo/Idh/MocA-like_OxRdtase_N"/>
</dbReference>
<feature type="domain" description="Gfo/Idh/MocA-like oxidoreductase N-terminal" evidence="1">
    <location>
        <begin position="2"/>
        <end position="118"/>
    </location>
</feature>
<dbReference type="GO" id="GO:0000166">
    <property type="term" value="F:nucleotide binding"/>
    <property type="evidence" value="ECO:0007669"/>
    <property type="project" value="InterPro"/>
</dbReference>
<sequence>MKLGILGAGMIVKEVLPILRETDIDLKGICATKKSEEKLKVLSSEYNIENYYTDFDEMLKNNEIDTIYVALPNLLHFDSCKKSLEAGKNVICEKPFTVKHKELLELNEIAKKKNLILIEAITTQYIENYIEIKKKVQNGEIGDIKLLVANYSQYSSRYDNFKKGIVAPSFDPKFAGGSLMDLNIYNIHFICGIFGKPEDVTYAPIMEGNIDVSGILTLSYPNFKCLAIASKACNCDNHMQIQGTKATITMSRPTNECSSYEVFVKGLGREEFNANKYKHRMHSEFLEFDRIINEKDYKKAEEMMENSLIVMEVIDKARKFL</sequence>
<dbReference type="InterPro" id="IPR036291">
    <property type="entry name" value="NAD(P)-bd_dom_sf"/>
</dbReference>
<dbReference type="Pfam" id="PF22725">
    <property type="entry name" value="GFO_IDH_MocA_C3"/>
    <property type="match status" value="1"/>
</dbReference>
<dbReference type="Gene3D" id="3.40.50.720">
    <property type="entry name" value="NAD(P)-binding Rossmann-like Domain"/>
    <property type="match status" value="1"/>
</dbReference>
<dbReference type="Gene3D" id="3.30.360.10">
    <property type="entry name" value="Dihydrodipicolinate Reductase, domain 2"/>
    <property type="match status" value="1"/>
</dbReference>
<keyword evidence="4" id="KW-1185">Reference proteome</keyword>
<dbReference type="Proteomes" id="UP000199512">
    <property type="component" value="Unassembled WGS sequence"/>
</dbReference>
<dbReference type="SUPFAM" id="SSF55347">
    <property type="entry name" value="Glyceraldehyde-3-phosphate dehydrogenase-like, C-terminal domain"/>
    <property type="match status" value="1"/>
</dbReference>
<proteinExistence type="predicted"/>
<dbReference type="STRING" id="215200.SAMN05216454_10345"/>
<dbReference type="SUPFAM" id="SSF51735">
    <property type="entry name" value="NAD(P)-binding Rossmann-fold domains"/>
    <property type="match status" value="1"/>
</dbReference>
<dbReference type="AlphaFoldDB" id="A0A1H8G396"/>
<accession>A0A1H8G396</accession>
<evidence type="ECO:0000259" key="2">
    <source>
        <dbReference type="Pfam" id="PF22725"/>
    </source>
</evidence>
<name>A0A1H8G396_9FIRM</name>
<dbReference type="PANTHER" id="PTHR43054:SF1">
    <property type="entry name" value="SCYLLO-INOSITOL 2-DEHYDROGENASE (NADP(+)) IOLU"/>
    <property type="match status" value="1"/>
</dbReference>
<dbReference type="RefSeq" id="WP_091974448.1">
    <property type="nucleotide sequence ID" value="NZ_FODF01000003.1"/>
</dbReference>
<dbReference type="InterPro" id="IPR055170">
    <property type="entry name" value="GFO_IDH_MocA-like_dom"/>
</dbReference>